<protein>
    <recommendedName>
        <fullName evidence="8">Major facilitator superfamily (MFS) profile domain-containing protein</fullName>
    </recommendedName>
</protein>
<dbReference type="Proteomes" id="UP000323521">
    <property type="component" value="Chromosome"/>
</dbReference>
<evidence type="ECO:0000256" key="1">
    <source>
        <dbReference type="ARBA" id="ARBA00004651"/>
    </source>
</evidence>
<dbReference type="Gene3D" id="1.20.1250.20">
    <property type="entry name" value="MFS general substrate transporter like domains"/>
    <property type="match status" value="1"/>
</dbReference>
<organism evidence="9 10">
    <name type="scientific">Formimonas warabiya</name>
    <dbReference type="NCBI Taxonomy" id="1761012"/>
    <lineage>
        <taxon>Bacteria</taxon>
        <taxon>Bacillati</taxon>
        <taxon>Bacillota</taxon>
        <taxon>Clostridia</taxon>
        <taxon>Eubacteriales</taxon>
        <taxon>Peptococcaceae</taxon>
        <taxon>Candidatus Formimonas</taxon>
    </lineage>
</organism>
<dbReference type="RefSeq" id="WP_148137243.1">
    <property type="nucleotide sequence ID" value="NZ_CP017634.1"/>
</dbReference>
<dbReference type="PANTHER" id="PTHR23513">
    <property type="entry name" value="INTEGRAL MEMBRANE EFFLUX PROTEIN-RELATED"/>
    <property type="match status" value="1"/>
</dbReference>
<dbReference type="EMBL" id="CP017634">
    <property type="protein sequence ID" value="ATW27858.1"/>
    <property type="molecule type" value="Genomic_DNA"/>
</dbReference>
<dbReference type="AlphaFoldDB" id="A0A3G1KZN4"/>
<feature type="transmembrane region" description="Helical" evidence="7">
    <location>
        <begin position="172"/>
        <end position="190"/>
    </location>
</feature>
<dbReference type="SUPFAM" id="SSF103473">
    <property type="entry name" value="MFS general substrate transporter"/>
    <property type="match status" value="1"/>
</dbReference>
<dbReference type="InterPro" id="IPR020846">
    <property type="entry name" value="MFS_dom"/>
</dbReference>
<gene>
    <name evidence="9" type="ORF">DCMF_26650</name>
</gene>
<dbReference type="InterPro" id="IPR036259">
    <property type="entry name" value="MFS_trans_sf"/>
</dbReference>
<dbReference type="PANTHER" id="PTHR23513:SF6">
    <property type="entry name" value="MAJOR FACILITATOR SUPERFAMILY ASSOCIATED DOMAIN-CONTAINING PROTEIN"/>
    <property type="match status" value="1"/>
</dbReference>
<feature type="transmembrane region" description="Helical" evidence="7">
    <location>
        <begin position="346"/>
        <end position="372"/>
    </location>
</feature>
<dbReference type="PRINTS" id="PR01988">
    <property type="entry name" value="EXPORTERBACE"/>
</dbReference>
<feature type="transmembrane region" description="Helical" evidence="7">
    <location>
        <begin position="16"/>
        <end position="38"/>
    </location>
</feature>
<proteinExistence type="predicted"/>
<feature type="domain" description="Major facilitator superfamily (MFS) profile" evidence="8">
    <location>
        <begin position="1"/>
        <end position="399"/>
    </location>
</feature>
<feature type="transmembrane region" description="Helical" evidence="7">
    <location>
        <begin position="310"/>
        <end position="334"/>
    </location>
</feature>
<comment type="subcellular location">
    <subcellularLocation>
        <location evidence="1">Cell membrane</location>
        <topology evidence="1">Multi-pass membrane protein</topology>
    </subcellularLocation>
</comment>
<dbReference type="PROSITE" id="PS50850">
    <property type="entry name" value="MFS"/>
    <property type="match status" value="1"/>
</dbReference>
<sequence length="424" mass="46763">MINHPLMSCPDFRKFFFGRVISAVGDKFYTIALAWWVISSEGNSGILLGILMASNILPVVLFGPVAGTLVDRMNRKTCMIIADIARFFSISIILILYLLDWLSLPLLYILVFCTSMFSPLFEAAANSSLENLTGREKLAQATALNSSVLQLSNIIGATLGGIFLAIAQVQGAMLVNALSYAVSLLFVWNIKTNLRQPERQKKEPYLSQLREGFVYVIKGNRTIGYVLALYAISNFFASSILFFIPLVVKSLYHETVTWVAILEGSMAGGFVVVSLVLSFMQKGGNVYWRSFVGGWVIAGAFTLLVMDNPMIAACGLFCMGVAISWSGSAMQVLYQKSVSNEMKGRFFALMSALVYAGFPLTFLCNGFLLNLFSLKQLLIFNGVAVLIVNFGFLVIPKYQMKDETAYEAVKNKGPIENEKCFKDG</sequence>
<reference evidence="9 10" key="1">
    <citation type="submission" date="2016-10" db="EMBL/GenBank/DDBJ databases">
        <title>Complete Genome Sequence of Peptococcaceae strain DCMF.</title>
        <authorList>
            <person name="Edwards R.J."/>
            <person name="Holland S.I."/>
            <person name="Deshpande N.P."/>
            <person name="Wong Y.K."/>
            <person name="Ertan H."/>
            <person name="Manefield M."/>
            <person name="Russell T.L."/>
            <person name="Lee M.J."/>
        </authorList>
    </citation>
    <scope>NUCLEOTIDE SEQUENCE [LARGE SCALE GENOMIC DNA]</scope>
    <source>
        <strain evidence="9 10">DCMF</strain>
    </source>
</reference>
<evidence type="ECO:0000313" key="9">
    <source>
        <dbReference type="EMBL" id="ATW27858.1"/>
    </source>
</evidence>
<feature type="transmembrane region" description="Helical" evidence="7">
    <location>
        <begin position="378"/>
        <end position="395"/>
    </location>
</feature>
<evidence type="ECO:0000256" key="7">
    <source>
        <dbReference type="SAM" id="Phobius"/>
    </source>
</evidence>
<accession>A0A3G1KZN4</accession>
<dbReference type="GO" id="GO:0005886">
    <property type="term" value="C:plasma membrane"/>
    <property type="evidence" value="ECO:0007669"/>
    <property type="project" value="UniProtKB-SubCell"/>
</dbReference>
<evidence type="ECO:0000256" key="5">
    <source>
        <dbReference type="ARBA" id="ARBA00022989"/>
    </source>
</evidence>
<keyword evidence="5 7" id="KW-1133">Transmembrane helix</keyword>
<dbReference type="OrthoDB" id="9775268at2"/>
<dbReference type="InterPro" id="IPR011701">
    <property type="entry name" value="MFS"/>
</dbReference>
<evidence type="ECO:0000259" key="8">
    <source>
        <dbReference type="PROSITE" id="PS50850"/>
    </source>
</evidence>
<feature type="transmembrane region" description="Helical" evidence="7">
    <location>
        <begin position="286"/>
        <end position="304"/>
    </location>
</feature>
<keyword evidence="2" id="KW-0813">Transport</keyword>
<dbReference type="GO" id="GO:0022857">
    <property type="term" value="F:transmembrane transporter activity"/>
    <property type="evidence" value="ECO:0007669"/>
    <property type="project" value="InterPro"/>
</dbReference>
<dbReference type="KEGG" id="fwa:DCMF_26650"/>
<dbReference type="CDD" id="cd06173">
    <property type="entry name" value="MFS_MefA_like"/>
    <property type="match status" value="1"/>
</dbReference>
<keyword evidence="4 7" id="KW-0812">Transmembrane</keyword>
<dbReference type="InterPro" id="IPR022324">
    <property type="entry name" value="Bacilysin_exporter_BacE_put"/>
</dbReference>
<feature type="transmembrane region" description="Helical" evidence="7">
    <location>
        <begin position="256"/>
        <end position="279"/>
    </location>
</feature>
<keyword evidence="10" id="KW-1185">Reference proteome</keyword>
<evidence type="ECO:0000313" key="10">
    <source>
        <dbReference type="Proteomes" id="UP000323521"/>
    </source>
</evidence>
<feature type="transmembrane region" description="Helical" evidence="7">
    <location>
        <begin position="44"/>
        <end position="66"/>
    </location>
</feature>
<name>A0A3G1KZN4_FORW1</name>
<evidence type="ECO:0000256" key="3">
    <source>
        <dbReference type="ARBA" id="ARBA00022475"/>
    </source>
</evidence>
<keyword evidence="3" id="KW-1003">Cell membrane</keyword>
<dbReference type="Pfam" id="PF07690">
    <property type="entry name" value="MFS_1"/>
    <property type="match status" value="1"/>
</dbReference>
<evidence type="ECO:0000256" key="6">
    <source>
        <dbReference type="ARBA" id="ARBA00023136"/>
    </source>
</evidence>
<evidence type="ECO:0000256" key="4">
    <source>
        <dbReference type="ARBA" id="ARBA00022692"/>
    </source>
</evidence>
<keyword evidence="6 7" id="KW-0472">Membrane</keyword>
<evidence type="ECO:0000256" key="2">
    <source>
        <dbReference type="ARBA" id="ARBA00022448"/>
    </source>
</evidence>
<feature type="transmembrane region" description="Helical" evidence="7">
    <location>
        <begin position="223"/>
        <end position="244"/>
    </location>
</feature>